<dbReference type="InterPro" id="IPR037066">
    <property type="entry name" value="Plug_dom_sf"/>
</dbReference>
<evidence type="ECO:0000256" key="2">
    <source>
        <dbReference type="ARBA" id="ARBA00009810"/>
    </source>
</evidence>
<evidence type="ECO:0000256" key="4">
    <source>
        <dbReference type="ARBA" id="ARBA00022452"/>
    </source>
</evidence>
<keyword evidence="9 17" id="KW-0675">Receptor</keyword>
<dbReference type="InterPro" id="IPR039426">
    <property type="entry name" value="TonB-dep_rcpt-like"/>
</dbReference>
<dbReference type="GO" id="GO:0044718">
    <property type="term" value="P:siderophore transmembrane transport"/>
    <property type="evidence" value="ECO:0007669"/>
    <property type="project" value="TreeGrafter"/>
</dbReference>
<dbReference type="InterPro" id="IPR012910">
    <property type="entry name" value="Plug_dom"/>
</dbReference>
<dbReference type="InterPro" id="IPR010917">
    <property type="entry name" value="TonB_rcpt_CS"/>
</dbReference>
<evidence type="ECO:0000256" key="3">
    <source>
        <dbReference type="ARBA" id="ARBA00022448"/>
    </source>
</evidence>
<protein>
    <submittedName>
        <fullName evidence="17">TonB-dependent receptor</fullName>
    </submittedName>
</protein>
<evidence type="ECO:0000256" key="12">
    <source>
        <dbReference type="PROSITE-ProRule" id="PRU10144"/>
    </source>
</evidence>
<dbReference type="Pfam" id="PF00593">
    <property type="entry name" value="TonB_dep_Rec_b-barrel"/>
    <property type="match status" value="1"/>
</dbReference>
<evidence type="ECO:0000256" key="1">
    <source>
        <dbReference type="ARBA" id="ARBA00004571"/>
    </source>
</evidence>
<proteinExistence type="inferred from homology"/>
<dbReference type="GO" id="GO:0009279">
    <property type="term" value="C:cell outer membrane"/>
    <property type="evidence" value="ECO:0007669"/>
    <property type="project" value="UniProtKB-SubCell"/>
</dbReference>
<dbReference type="Gene3D" id="2.170.130.10">
    <property type="entry name" value="TonB-dependent receptor, plug domain"/>
    <property type="match status" value="1"/>
</dbReference>
<dbReference type="PANTHER" id="PTHR30069:SF49">
    <property type="entry name" value="OUTER MEMBRANE PROTEIN C"/>
    <property type="match status" value="1"/>
</dbReference>
<evidence type="ECO:0000256" key="10">
    <source>
        <dbReference type="ARBA" id="ARBA00023237"/>
    </source>
</evidence>
<dbReference type="EMBL" id="LDUG01000053">
    <property type="protein sequence ID" value="KVW92772.1"/>
    <property type="molecule type" value="Genomic_DNA"/>
</dbReference>
<dbReference type="PROSITE" id="PS52016">
    <property type="entry name" value="TONB_DEPENDENT_REC_3"/>
    <property type="match status" value="1"/>
</dbReference>
<comment type="subcellular location">
    <subcellularLocation>
        <location evidence="1 11">Cell outer membrane</location>
        <topology evidence="1 11">Multi-pass membrane protein</topology>
    </subcellularLocation>
</comment>
<keyword evidence="5 11" id="KW-0812">Transmembrane</keyword>
<reference evidence="17 18" key="1">
    <citation type="journal article" date="2015" name="Appl. Environ. Microbiol.">
        <title>Aerobic and Anaerobic Thiosulfate Oxidation by a Cold-Adapted, Subglacial Chemoautotroph.</title>
        <authorList>
            <person name="Harrold Z.R."/>
            <person name="Skidmore M.L."/>
            <person name="Hamilton T.L."/>
            <person name="Desch L."/>
            <person name="Amada K."/>
            <person name="van Gelder W."/>
            <person name="Glover K."/>
            <person name="Roden E.E."/>
            <person name="Boyd E.S."/>
        </authorList>
    </citation>
    <scope>NUCLEOTIDE SEQUENCE [LARGE SCALE GENOMIC DNA]</scope>
    <source>
        <strain evidence="17 18">RG</strain>
    </source>
</reference>
<dbReference type="GO" id="GO:0015344">
    <property type="term" value="F:siderophore uptake transmembrane transporter activity"/>
    <property type="evidence" value="ECO:0007669"/>
    <property type="project" value="TreeGrafter"/>
</dbReference>
<evidence type="ECO:0000256" key="6">
    <source>
        <dbReference type="ARBA" id="ARBA00022729"/>
    </source>
</evidence>
<feature type="short sequence motif" description="TonB C-terminal box" evidence="12">
    <location>
        <begin position="722"/>
        <end position="739"/>
    </location>
</feature>
<accession>A0A106BI90</accession>
<dbReference type="PANTHER" id="PTHR30069">
    <property type="entry name" value="TONB-DEPENDENT OUTER MEMBRANE RECEPTOR"/>
    <property type="match status" value="1"/>
</dbReference>
<dbReference type="Proteomes" id="UP000064243">
    <property type="component" value="Unassembled WGS sequence"/>
</dbReference>
<evidence type="ECO:0000259" key="15">
    <source>
        <dbReference type="Pfam" id="PF00593"/>
    </source>
</evidence>
<dbReference type="RefSeq" id="WP_059758913.1">
    <property type="nucleotide sequence ID" value="NZ_LDUG01000053.1"/>
</dbReference>
<dbReference type="Pfam" id="PF07715">
    <property type="entry name" value="Plug"/>
    <property type="match status" value="1"/>
</dbReference>
<evidence type="ECO:0000259" key="16">
    <source>
        <dbReference type="Pfam" id="PF07715"/>
    </source>
</evidence>
<keyword evidence="10 11" id="KW-0998">Cell outer membrane</keyword>
<dbReference type="PROSITE" id="PS01156">
    <property type="entry name" value="TONB_DEPENDENT_REC_2"/>
    <property type="match status" value="1"/>
</dbReference>
<evidence type="ECO:0000256" key="7">
    <source>
        <dbReference type="ARBA" id="ARBA00023077"/>
    </source>
</evidence>
<keyword evidence="8 11" id="KW-0472">Membrane</keyword>
<keyword evidence="3 11" id="KW-0813">Transport</keyword>
<sequence length="739" mass="80408">MLLSRKPLSLAVSLALSAMWAANAAAQDASQDTPLMTVVVVGSAPTDAEPNSLTLDAATLLPLRAATSDTATLLREVPGVSFYGAGGVSSLPAIRGLADDRLRIKVDGMDLIAACPNHMNPALSYIDPGRVDQIKVYAGITPVSVGGDSIGGTILVESPAPQFAKPGEGLLTKGQAGAFYRSNGNATGANLSATVAGENLSVTYTGSTAQSDNYTAGDNFKTTTATGQVGHTLPLYEVGSSAYKSINQALDIALRNENHLFDLKLGHQHIPYENFPNQRMDLTDNTSDQVNLGYTGQYQWGVLKARAYHEETRHEMNFGDDKQFQYGTAPGMPMNTEGKTNGLAVNAEVLLSERDTLRVGGEYQGYRLNDWWPPSGTGGMSPGTFWNINNGQRDRYAVFGEWEAKLNPQWTSLLGLRHETVKTDAGDVMGYCTSGMCMGNQLVDSDNFNAQDHSKTDRNWDLTALARYTPDATQNYEIGVAQKTRSPNLYERYTWSTWSMAAVMNNFVGDGNGYVGDINLKPEVAHTLSFVADWHDARKKTWSVRIAPYYTHVRDYIDAQCLPGTTCTVDKFNVLQYFNQSARLYGVDLSGHFLAASTPAYGDFTTSGIVNYTRGENRDTGDNLYNIMPLNAKLALTQKRGRWTNTLEAQFVAAKNDVSDVRNEIETDGYSLFNLRSSYAWKQVRLDVGIDNLFDKGYALPLGGAYLGQSMTMSINGVPWGTAVPGPGRSIYAGVNVQF</sequence>
<organism evidence="17 18">
    <name type="scientific">Thiobacillus denitrificans</name>
    <dbReference type="NCBI Taxonomy" id="36861"/>
    <lineage>
        <taxon>Bacteria</taxon>
        <taxon>Pseudomonadati</taxon>
        <taxon>Pseudomonadota</taxon>
        <taxon>Betaproteobacteria</taxon>
        <taxon>Nitrosomonadales</taxon>
        <taxon>Thiobacillaceae</taxon>
        <taxon>Thiobacillus</taxon>
    </lineage>
</organism>
<keyword evidence="4 11" id="KW-1134">Transmembrane beta strand</keyword>
<feature type="domain" description="TonB-dependent receptor-like beta-barrel" evidence="15">
    <location>
        <begin position="258"/>
        <end position="693"/>
    </location>
</feature>
<dbReference type="SUPFAM" id="SSF56935">
    <property type="entry name" value="Porins"/>
    <property type="match status" value="1"/>
</dbReference>
<gene>
    <name evidence="17" type="ORF">ABW22_15500</name>
</gene>
<feature type="domain" description="TonB-dependent receptor plug" evidence="16">
    <location>
        <begin position="66"/>
        <end position="153"/>
    </location>
</feature>
<comment type="similarity">
    <text evidence="2 11 13">Belongs to the TonB-dependent receptor family.</text>
</comment>
<dbReference type="InterPro" id="IPR000531">
    <property type="entry name" value="Beta-barrel_TonB"/>
</dbReference>
<feature type="signal peptide" evidence="14">
    <location>
        <begin position="1"/>
        <end position="24"/>
    </location>
</feature>
<evidence type="ECO:0000256" key="14">
    <source>
        <dbReference type="SAM" id="SignalP"/>
    </source>
</evidence>
<keyword evidence="18" id="KW-1185">Reference proteome</keyword>
<evidence type="ECO:0000313" key="18">
    <source>
        <dbReference type="Proteomes" id="UP000064243"/>
    </source>
</evidence>
<evidence type="ECO:0000256" key="11">
    <source>
        <dbReference type="PROSITE-ProRule" id="PRU01360"/>
    </source>
</evidence>
<evidence type="ECO:0000256" key="8">
    <source>
        <dbReference type="ARBA" id="ARBA00023136"/>
    </source>
</evidence>
<dbReference type="AlphaFoldDB" id="A0A106BI90"/>
<keyword evidence="7 13" id="KW-0798">TonB box</keyword>
<comment type="caution">
    <text evidence="17">The sequence shown here is derived from an EMBL/GenBank/DDBJ whole genome shotgun (WGS) entry which is preliminary data.</text>
</comment>
<dbReference type="Gene3D" id="2.40.170.20">
    <property type="entry name" value="TonB-dependent receptor, beta-barrel domain"/>
    <property type="match status" value="1"/>
</dbReference>
<feature type="chain" id="PRO_5007125619" evidence="14">
    <location>
        <begin position="25"/>
        <end position="739"/>
    </location>
</feature>
<evidence type="ECO:0000313" key="17">
    <source>
        <dbReference type="EMBL" id="KVW92772.1"/>
    </source>
</evidence>
<evidence type="ECO:0000256" key="5">
    <source>
        <dbReference type="ARBA" id="ARBA00022692"/>
    </source>
</evidence>
<name>A0A106BI90_THIDE</name>
<dbReference type="InterPro" id="IPR036942">
    <property type="entry name" value="Beta-barrel_TonB_sf"/>
</dbReference>
<evidence type="ECO:0000256" key="13">
    <source>
        <dbReference type="RuleBase" id="RU003357"/>
    </source>
</evidence>
<dbReference type="PATRIC" id="fig|36861.3.peg.2952"/>
<evidence type="ECO:0000256" key="9">
    <source>
        <dbReference type="ARBA" id="ARBA00023170"/>
    </source>
</evidence>
<keyword evidence="6 14" id="KW-0732">Signal</keyword>